<evidence type="ECO:0000313" key="3">
    <source>
        <dbReference type="Proteomes" id="UP000248817"/>
    </source>
</evidence>
<dbReference type="Proteomes" id="UP000248817">
    <property type="component" value="Unassembled WGS sequence"/>
</dbReference>
<keyword evidence="1" id="KW-1133">Transmembrane helix</keyword>
<dbReference type="EMBL" id="KZ825500">
    <property type="protein sequence ID" value="PYI31682.1"/>
    <property type="molecule type" value="Genomic_DNA"/>
</dbReference>
<feature type="transmembrane region" description="Helical" evidence="1">
    <location>
        <begin position="31"/>
        <end position="55"/>
    </location>
</feature>
<keyword evidence="1" id="KW-0472">Membrane</keyword>
<reference evidence="2 3" key="1">
    <citation type="submission" date="2018-02" db="EMBL/GenBank/DDBJ databases">
        <title>The genomes of Aspergillus section Nigri reveals drivers in fungal speciation.</title>
        <authorList>
            <consortium name="DOE Joint Genome Institute"/>
            <person name="Vesth T.C."/>
            <person name="Nybo J."/>
            <person name="Theobald S."/>
            <person name="Brandl J."/>
            <person name="Frisvad J.C."/>
            <person name="Nielsen K.F."/>
            <person name="Lyhne E.K."/>
            <person name="Kogle M.E."/>
            <person name="Kuo A."/>
            <person name="Riley R."/>
            <person name="Clum A."/>
            <person name="Nolan M."/>
            <person name="Lipzen A."/>
            <person name="Salamov A."/>
            <person name="Henrissat B."/>
            <person name="Wiebenga A."/>
            <person name="De vries R.P."/>
            <person name="Grigoriev I.V."/>
            <person name="Mortensen U.H."/>
            <person name="Andersen M.R."/>
            <person name="Baker S.E."/>
        </authorList>
    </citation>
    <scope>NUCLEOTIDE SEQUENCE [LARGE SCALE GENOMIC DNA]</scope>
    <source>
        <strain evidence="2 3">CBS 114.80</strain>
    </source>
</reference>
<evidence type="ECO:0000256" key="1">
    <source>
        <dbReference type="SAM" id="Phobius"/>
    </source>
</evidence>
<name>A0A2V5I987_9EURO</name>
<keyword evidence="3" id="KW-1185">Reference proteome</keyword>
<protein>
    <submittedName>
        <fullName evidence="2">Uncharacterized protein</fullName>
    </submittedName>
</protein>
<keyword evidence="1" id="KW-0812">Transmembrane</keyword>
<feature type="transmembrane region" description="Helical" evidence="1">
    <location>
        <begin position="62"/>
        <end position="81"/>
    </location>
</feature>
<evidence type="ECO:0000313" key="2">
    <source>
        <dbReference type="EMBL" id="PYI31682.1"/>
    </source>
</evidence>
<dbReference type="AlphaFoldDB" id="A0A2V5I987"/>
<sequence length="158" mass="17726">MTQIYVLINQLAVLVFTLIMTTNLAPPMKRYLTAITDSSPLAAGLLLYCSVSYLINHGRCGLLVSTYFAQLYSTIATDYLWNLLFWKTLPANGLWARALKDELSLRKDLCICEEAATMIQELFDPYARVLLVCEWMGLLSAGIYSTVFAGKAVWRLLG</sequence>
<feature type="transmembrane region" description="Helical" evidence="1">
    <location>
        <begin position="135"/>
        <end position="154"/>
    </location>
</feature>
<gene>
    <name evidence="2" type="ORF">BP00DRAFT_415354</name>
</gene>
<feature type="transmembrane region" description="Helical" evidence="1">
    <location>
        <begin position="7"/>
        <end position="25"/>
    </location>
</feature>
<accession>A0A2V5I987</accession>
<proteinExistence type="predicted"/>
<organism evidence="2 3">
    <name type="scientific">Aspergillus indologenus CBS 114.80</name>
    <dbReference type="NCBI Taxonomy" id="1450541"/>
    <lineage>
        <taxon>Eukaryota</taxon>
        <taxon>Fungi</taxon>
        <taxon>Dikarya</taxon>
        <taxon>Ascomycota</taxon>
        <taxon>Pezizomycotina</taxon>
        <taxon>Eurotiomycetes</taxon>
        <taxon>Eurotiomycetidae</taxon>
        <taxon>Eurotiales</taxon>
        <taxon>Aspergillaceae</taxon>
        <taxon>Aspergillus</taxon>
        <taxon>Aspergillus subgen. Circumdati</taxon>
    </lineage>
</organism>